<accession>A0A9J6C7L0</accession>
<dbReference type="Proteomes" id="UP001107558">
    <property type="component" value="Chromosome 2"/>
</dbReference>
<keyword evidence="1" id="KW-1133">Transmembrane helix</keyword>
<dbReference type="AlphaFoldDB" id="A0A9J6C7L0"/>
<organism evidence="2 3">
    <name type="scientific">Polypedilum vanderplanki</name>
    <name type="common">Sleeping chironomid midge</name>
    <dbReference type="NCBI Taxonomy" id="319348"/>
    <lineage>
        <taxon>Eukaryota</taxon>
        <taxon>Metazoa</taxon>
        <taxon>Ecdysozoa</taxon>
        <taxon>Arthropoda</taxon>
        <taxon>Hexapoda</taxon>
        <taxon>Insecta</taxon>
        <taxon>Pterygota</taxon>
        <taxon>Neoptera</taxon>
        <taxon>Endopterygota</taxon>
        <taxon>Diptera</taxon>
        <taxon>Nematocera</taxon>
        <taxon>Chironomoidea</taxon>
        <taxon>Chironomidae</taxon>
        <taxon>Chironominae</taxon>
        <taxon>Polypedilum</taxon>
        <taxon>Polypedilum</taxon>
    </lineage>
</organism>
<keyword evidence="3" id="KW-1185">Reference proteome</keyword>
<dbReference type="PANTHER" id="PTHR12242:SF1">
    <property type="entry name" value="MYND-TYPE DOMAIN-CONTAINING PROTEIN"/>
    <property type="match status" value="1"/>
</dbReference>
<dbReference type="PANTHER" id="PTHR12242">
    <property type="entry name" value="OS02G0130600 PROTEIN-RELATED"/>
    <property type="match status" value="1"/>
</dbReference>
<dbReference type="EMBL" id="JADBJN010000002">
    <property type="protein sequence ID" value="KAG5677933.1"/>
    <property type="molecule type" value="Genomic_DNA"/>
</dbReference>
<gene>
    <name evidence="2" type="ORF">PVAND_007647</name>
</gene>
<name>A0A9J6C7L0_POLVA</name>
<protein>
    <submittedName>
        <fullName evidence="2">Uncharacterized protein</fullName>
    </submittedName>
</protein>
<proteinExistence type="predicted"/>
<feature type="transmembrane region" description="Helical" evidence="1">
    <location>
        <begin position="109"/>
        <end position="136"/>
    </location>
</feature>
<dbReference type="OrthoDB" id="419711at2759"/>
<reference evidence="2" key="1">
    <citation type="submission" date="2021-03" db="EMBL/GenBank/DDBJ databases">
        <title>Chromosome level genome of the anhydrobiotic midge Polypedilum vanderplanki.</title>
        <authorList>
            <person name="Yoshida Y."/>
            <person name="Kikawada T."/>
            <person name="Gusev O."/>
        </authorList>
    </citation>
    <scope>NUCLEOTIDE SEQUENCE</scope>
    <source>
        <strain evidence="2">NIAS01</strain>
        <tissue evidence="2">Whole body or cell culture</tissue>
    </source>
</reference>
<keyword evidence="1" id="KW-0472">Membrane</keyword>
<evidence type="ECO:0000256" key="1">
    <source>
        <dbReference type="SAM" id="Phobius"/>
    </source>
</evidence>
<feature type="transmembrane region" description="Helical" evidence="1">
    <location>
        <begin position="37"/>
        <end position="58"/>
    </location>
</feature>
<dbReference type="InterPro" id="IPR049352">
    <property type="entry name" value="Rost"/>
</dbReference>
<evidence type="ECO:0000313" key="3">
    <source>
        <dbReference type="Proteomes" id="UP001107558"/>
    </source>
</evidence>
<feature type="transmembrane region" description="Helical" evidence="1">
    <location>
        <begin position="189"/>
        <end position="212"/>
    </location>
</feature>
<keyword evidence="1" id="KW-0812">Transmembrane</keyword>
<dbReference type="Pfam" id="PF21534">
    <property type="entry name" value="Rost"/>
    <property type="match status" value="1"/>
</dbReference>
<evidence type="ECO:0000313" key="2">
    <source>
        <dbReference type="EMBL" id="KAG5677933.1"/>
    </source>
</evidence>
<feature type="transmembrane region" description="Helical" evidence="1">
    <location>
        <begin position="70"/>
        <end position="89"/>
    </location>
</feature>
<feature type="transmembrane region" description="Helical" evidence="1">
    <location>
        <begin position="148"/>
        <end position="169"/>
    </location>
</feature>
<comment type="caution">
    <text evidence="2">The sequence shown here is derived from an EMBL/GenBank/DDBJ whole genome shotgun (WGS) entry which is preliminary data.</text>
</comment>
<sequence length="245" mass="28827">MFKAVCQKLNIDFDHDAPLKFSSSQWQRSNKCLTYVIYRWLVAIFFIFSFVNSIIFSIQRNQLIVSAIYLTRWNLLFTAITSTMGAYFATLSYNGKFTNQNQMTYGMKIYWALHNNIILFAIIISAIYWMLIFDLFIIQHPYRFSHMIYPMFCGLVYVIFTIIYTFLGGVDKYGENYVYPILNWKEKPISSIIVGTVSIICLGIMHMLICFIHTMRNKLYEYAKSECYCDNVEQNLKYSNVESGN</sequence>
<dbReference type="GO" id="GO:0016020">
    <property type="term" value="C:membrane"/>
    <property type="evidence" value="ECO:0007669"/>
    <property type="project" value="TreeGrafter"/>
</dbReference>